<accession>A0A565BML7</accession>
<keyword evidence="1" id="KW-0472">Membrane</keyword>
<comment type="caution">
    <text evidence="2">The sequence shown here is derived from an EMBL/GenBank/DDBJ whole genome shotgun (WGS) entry which is preliminary data.</text>
</comment>
<keyword evidence="3" id="KW-1185">Reference proteome</keyword>
<name>A0A565BML7_9BRAS</name>
<dbReference type="PANTHER" id="PTHR37079:SF4">
    <property type="entry name" value="SERINE_THREONINE-PROTEIN KINASE ATM"/>
    <property type="match status" value="1"/>
</dbReference>
<protein>
    <submittedName>
        <fullName evidence="2">Uncharacterized protein</fullName>
    </submittedName>
</protein>
<proteinExistence type="predicted"/>
<dbReference type="InterPro" id="IPR038980">
    <property type="entry name" value="ATM_plant"/>
</dbReference>
<dbReference type="AlphaFoldDB" id="A0A565BML7"/>
<dbReference type="GO" id="GO:0004674">
    <property type="term" value="F:protein serine/threonine kinase activity"/>
    <property type="evidence" value="ECO:0007669"/>
    <property type="project" value="InterPro"/>
</dbReference>
<dbReference type="Proteomes" id="UP000489600">
    <property type="component" value="Unassembled WGS sequence"/>
</dbReference>
<evidence type="ECO:0000313" key="2">
    <source>
        <dbReference type="EMBL" id="VVB02867.1"/>
    </source>
</evidence>
<keyword evidence="1" id="KW-1133">Transmembrane helix</keyword>
<evidence type="ECO:0000256" key="1">
    <source>
        <dbReference type="SAM" id="Phobius"/>
    </source>
</evidence>
<sequence length="138" mass="15483">MDGVEQGRKFGLFESVEVLTKVSSNSSKVSSYQSHDGVQLPPVLRDPVLHDSIDPYQRYFSLGMYMEELLPLFLFFWIACCVSLAALVEASLGVRSFTENGIYDEPLIVQLKILKKHLLDNSVKFLDVTSQAVRGRAP</sequence>
<dbReference type="GO" id="GO:0006974">
    <property type="term" value="P:DNA damage response"/>
    <property type="evidence" value="ECO:0007669"/>
    <property type="project" value="InterPro"/>
</dbReference>
<feature type="transmembrane region" description="Helical" evidence="1">
    <location>
        <begin position="69"/>
        <end position="88"/>
    </location>
</feature>
<evidence type="ECO:0000313" key="3">
    <source>
        <dbReference type="Proteomes" id="UP000489600"/>
    </source>
</evidence>
<gene>
    <name evidence="2" type="ORF">ANE_LOCUS13311</name>
</gene>
<organism evidence="2 3">
    <name type="scientific">Arabis nemorensis</name>
    <dbReference type="NCBI Taxonomy" id="586526"/>
    <lineage>
        <taxon>Eukaryota</taxon>
        <taxon>Viridiplantae</taxon>
        <taxon>Streptophyta</taxon>
        <taxon>Embryophyta</taxon>
        <taxon>Tracheophyta</taxon>
        <taxon>Spermatophyta</taxon>
        <taxon>Magnoliopsida</taxon>
        <taxon>eudicotyledons</taxon>
        <taxon>Gunneridae</taxon>
        <taxon>Pentapetalae</taxon>
        <taxon>rosids</taxon>
        <taxon>malvids</taxon>
        <taxon>Brassicales</taxon>
        <taxon>Brassicaceae</taxon>
        <taxon>Arabideae</taxon>
        <taxon>Arabis</taxon>
    </lineage>
</organism>
<reference evidence="2" key="1">
    <citation type="submission" date="2019-07" db="EMBL/GenBank/DDBJ databases">
        <authorList>
            <person name="Dittberner H."/>
        </authorList>
    </citation>
    <scope>NUCLEOTIDE SEQUENCE [LARGE SCALE GENOMIC DNA]</scope>
</reference>
<keyword evidence="1" id="KW-0812">Transmembrane</keyword>
<dbReference type="EMBL" id="CABITT030000004">
    <property type="protein sequence ID" value="VVB02867.1"/>
    <property type="molecule type" value="Genomic_DNA"/>
</dbReference>
<dbReference type="PANTHER" id="PTHR37079">
    <property type="entry name" value="SERINE/THREONINE-PROTEIN KINASE ATM"/>
    <property type="match status" value="1"/>
</dbReference>